<evidence type="ECO:0000313" key="4">
    <source>
        <dbReference type="Proteomes" id="UP000664417"/>
    </source>
</evidence>
<keyword evidence="4" id="KW-1185">Reference proteome</keyword>
<dbReference type="PANTHER" id="PTHR12526:SF630">
    <property type="entry name" value="GLYCOSYLTRANSFERASE"/>
    <property type="match status" value="1"/>
</dbReference>
<dbReference type="InterPro" id="IPR001296">
    <property type="entry name" value="Glyco_trans_1"/>
</dbReference>
<dbReference type="PANTHER" id="PTHR12526">
    <property type="entry name" value="GLYCOSYLTRANSFERASE"/>
    <property type="match status" value="1"/>
</dbReference>
<feature type="domain" description="Glycosyltransferase subfamily 4-like N-terminal" evidence="2">
    <location>
        <begin position="44"/>
        <end position="191"/>
    </location>
</feature>
<reference evidence="3" key="1">
    <citation type="submission" date="2021-03" db="EMBL/GenBank/DDBJ databases">
        <authorList>
            <person name="Wang G."/>
        </authorList>
    </citation>
    <scope>NUCLEOTIDE SEQUENCE</scope>
    <source>
        <strain evidence="3">KCTC 12899</strain>
    </source>
</reference>
<dbReference type="AlphaFoldDB" id="A0A8J7Q851"/>
<name>A0A8J7Q851_9BACT</name>
<protein>
    <submittedName>
        <fullName evidence="3">Glycosyltransferase</fullName>
    </submittedName>
</protein>
<comment type="caution">
    <text evidence="3">The sequence shown here is derived from an EMBL/GenBank/DDBJ whole genome shotgun (WGS) entry which is preliminary data.</text>
</comment>
<dbReference type="EMBL" id="JAFREP010000008">
    <property type="protein sequence ID" value="MBO1319164.1"/>
    <property type="molecule type" value="Genomic_DNA"/>
</dbReference>
<dbReference type="Gene3D" id="3.40.50.2000">
    <property type="entry name" value="Glycogen Phosphorylase B"/>
    <property type="match status" value="2"/>
</dbReference>
<proteinExistence type="predicted"/>
<feature type="domain" description="Glycosyl transferase family 1" evidence="1">
    <location>
        <begin position="206"/>
        <end position="370"/>
    </location>
</feature>
<dbReference type="Pfam" id="PF13579">
    <property type="entry name" value="Glyco_trans_4_4"/>
    <property type="match status" value="1"/>
</dbReference>
<dbReference type="SUPFAM" id="SSF53756">
    <property type="entry name" value="UDP-Glycosyltransferase/glycogen phosphorylase"/>
    <property type="match status" value="1"/>
</dbReference>
<sequence>MNPSPEAGAPEKIRVLRIQSRICIGGPALNTLLVSSNLPKERFSVLTVGGRLLEDERTMEPFAHDRGAPMHLLEEMGRSIHWNDDLRALRKLVKLMRLFRPHIVHTHTAKAGALGRVAAFIARVPVRMHTFHGHVFHGYFSPLKSKLAVLIERCLAMLSHAIIAISPRQYEDLVDVYGAVPAKKCHVVRLGFELDKIAGGTPGVFRDQWQLAPQTKLVGILARLVPIKNHQLLIEAIAVWHRRFPHVGPDQVRFLIIGDGELRPQLERRVAELGIADWVLFTGWQRDTPSIYADLDLNVLVSKNEGTPVTLIEGLACGIPVLSTDVGGIRDFADESHGTIVPKDISPEGLADALAAFLAEPSRLQRLDESVSRRIRETFHVDRLVSDIDALYSRLLQARR</sequence>
<evidence type="ECO:0000313" key="3">
    <source>
        <dbReference type="EMBL" id="MBO1319164.1"/>
    </source>
</evidence>
<dbReference type="InterPro" id="IPR028098">
    <property type="entry name" value="Glyco_trans_4-like_N"/>
</dbReference>
<gene>
    <name evidence="3" type="ORF">J3U88_11895</name>
</gene>
<dbReference type="GO" id="GO:0016757">
    <property type="term" value="F:glycosyltransferase activity"/>
    <property type="evidence" value="ECO:0007669"/>
    <property type="project" value="UniProtKB-ARBA"/>
</dbReference>
<evidence type="ECO:0000259" key="1">
    <source>
        <dbReference type="Pfam" id="PF00534"/>
    </source>
</evidence>
<accession>A0A8J7Q851</accession>
<evidence type="ECO:0000259" key="2">
    <source>
        <dbReference type="Pfam" id="PF13579"/>
    </source>
</evidence>
<dbReference type="Proteomes" id="UP000664417">
    <property type="component" value="Unassembled WGS sequence"/>
</dbReference>
<organism evidence="3 4">
    <name type="scientific">Acanthopleuribacter pedis</name>
    <dbReference type="NCBI Taxonomy" id="442870"/>
    <lineage>
        <taxon>Bacteria</taxon>
        <taxon>Pseudomonadati</taxon>
        <taxon>Acidobacteriota</taxon>
        <taxon>Holophagae</taxon>
        <taxon>Acanthopleuribacterales</taxon>
        <taxon>Acanthopleuribacteraceae</taxon>
        <taxon>Acanthopleuribacter</taxon>
    </lineage>
</organism>
<dbReference type="RefSeq" id="WP_207858983.1">
    <property type="nucleotide sequence ID" value="NZ_JAFREP010000008.1"/>
</dbReference>
<dbReference type="Pfam" id="PF00534">
    <property type="entry name" value="Glycos_transf_1"/>
    <property type="match status" value="1"/>
</dbReference>